<sequence>MHTVLTLTVLSLAAKATATDTATCLSTSYDACCASGPPVGIAKVNNQQYTYLCNAYISDNSLAQLPAATAHECAELCTAASTCKASFWLESIRTCYLGSQDKYTTGSAASSLALMKTDLELGDDSGDTGDSGSEDNGYDATLDTRTLCPDFDREEFDLPTPNGEKTKWRVYCDHISTRFDFSEEGYLNATGTPYETLFLGRHWDAGYRGVSWKERDFSYRLRTVYNLRSGMARQKLDGFYLKFQEGCGEHVIVKVDDQGVKLL</sequence>
<evidence type="ECO:0000259" key="2">
    <source>
        <dbReference type="PROSITE" id="PS50948"/>
    </source>
</evidence>
<feature type="signal peptide" evidence="1">
    <location>
        <begin position="1"/>
        <end position="18"/>
    </location>
</feature>
<gene>
    <name evidence="3" type="ORF">BDV25DRAFT_143385</name>
</gene>
<dbReference type="AlphaFoldDB" id="A0A5N6TK78"/>
<accession>A0A5N6TK78</accession>
<dbReference type="Gene3D" id="3.50.4.10">
    <property type="entry name" value="Hepatocyte Growth Factor"/>
    <property type="match status" value="1"/>
</dbReference>
<evidence type="ECO:0000313" key="3">
    <source>
        <dbReference type="EMBL" id="KAE8146768.1"/>
    </source>
</evidence>
<name>A0A5N6TK78_ASPAV</name>
<dbReference type="SUPFAM" id="SSF57414">
    <property type="entry name" value="Hairpin loop containing domain-like"/>
    <property type="match status" value="1"/>
</dbReference>
<dbReference type="InterPro" id="IPR003609">
    <property type="entry name" value="Pan_app"/>
</dbReference>
<organism evidence="3 4">
    <name type="scientific">Aspergillus avenaceus</name>
    <dbReference type="NCBI Taxonomy" id="36643"/>
    <lineage>
        <taxon>Eukaryota</taxon>
        <taxon>Fungi</taxon>
        <taxon>Dikarya</taxon>
        <taxon>Ascomycota</taxon>
        <taxon>Pezizomycotina</taxon>
        <taxon>Eurotiomycetes</taxon>
        <taxon>Eurotiomycetidae</taxon>
        <taxon>Eurotiales</taxon>
        <taxon>Aspergillaceae</taxon>
        <taxon>Aspergillus</taxon>
        <taxon>Aspergillus subgen. Circumdati</taxon>
    </lineage>
</organism>
<feature type="chain" id="PRO_5024988166" description="Apple domain-containing protein" evidence="1">
    <location>
        <begin position="19"/>
        <end position="263"/>
    </location>
</feature>
<dbReference type="OrthoDB" id="4508136at2759"/>
<dbReference type="Proteomes" id="UP000325780">
    <property type="component" value="Unassembled WGS sequence"/>
</dbReference>
<dbReference type="EMBL" id="ML742243">
    <property type="protein sequence ID" value="KAE8146768.1"/>
    <property type="molecule type" value="Genomic_DNA"/>
</dbReference>
<protein>
    <recommendedName>
        <fullName evidence="2">Apple domain-containing protein</fullName>
    </recommendedName>
</protein>
<evidence type="ECO:0000256" key="1">
    <source>
        <dbReference type="SAM" id="SignalP"/>
    </source>
</evidence>
<keyword evidence="4" id="KW-1185">Reference proteome</keyword>
<dbReference type="PROSITE" id="PS50948">
    <property type="entry name" value="PAN"/>
    <property type="match status" value="1"/>
</dbReference>
<reference evidence="3 4" key="1">
    <citation type="submission" date="2019-04" db="EMBL/GenBank/DDBJ databases">
        <title>Friends and foes A comparative genomics study of 23 Aspergillus species from section Flavi.</title>
        <authorList>
            <consortium name="DOE Joint Genome Institute"/>
            <person name="Kjaerbolling I."/>
            <person name="Vesth T."/>
            <person name="Frisvad J.C."/>
            <person name="Nybo J.L."/>
            <person name="Theobald S."/>
            <person name="Kildgaard S."/>
            <person name="Isbrandt T."/>
            <person name="Kuo A."/>
            <person name="Sato A."/>
            <person name="Lyhne E.K."/>
            <person name="Kogle M.E."/>
            <person name="Wiebenga A."/>
            <person name="Kun R.S."/>
            <person name="Lubbers R.J."/>
            <person name="Makela M.R."/>
            <person name="Barry K."/>
            <person name="Chovatia M."/>
            <person name="Clum A."/>
            <person name="Daum C."/>
            <person name="Haridas S."/>
            <person name="He G."/>
            <person name="LaButti K."/>
            <person name="Lipzen A."/>
            <person name="Mondo S."/>
            <person name="Riley R."/>
            <person name="Salamov A."/>
            <person name="Simmons B.A."/>
            <person name="Magnuson J.K."/>
            <person name="Henrissat B."/>
            <person name="Mortensen U.H."/>
            <person name="Larsen T.O."/>
            <person name="Devries R.P."/>
            <person name="Grigoriev I.V."/>
            <person name="Machida M."/>
            <person name="Baker S.E."/>
            <person name="Andersen M.R."/>
        </authorList>
    </citation>
    <scope>NUCLEOTIDE SEQUENCE [LARGE SCALE GENOMIC DNA]</scope>
    <source>
        <strain evidence="3 4">IBT 18842</strain>
    </source>
</reference>
<keyword evidence="1" id="KW-0732">Signal</keyword>
<dbReference type="Pfam" id="PF00024">
    <property type="entry name" value="PAN_1"/>
    <property type="match status" value="1"/>
</dbReference>
<feature type="domain" description="Apple" evidence="2">
    <location>
        <begin position="33"/>
        <end position="119"/>
    </location>
</feature>
<evidence type="ECO:0000313" key="4">
    <source>
        <dbReference type="Proteomes" id="UP000325780"/>
    </source>
</evidence>
<proteinExistence type="predicted"/>